<reference evidence="2" key="1">
    <citation type="submission" date="2022-05" db="EMBL/GenBank/DDBJ databases">
        <title>Comparative Genomics of Spacecraft Associated Microbes.</title>
        <authorList>
            <person name="Tran M.T."/>
            <person name="Wright A."/>
            <person name="Seuylemezian A."/>
            <person name="Eisen J."/>
            <person name="Coil D."/>
        </authorList>
    </citation>
    <scope>NUCLEOTIDE SEQUENCE</scope>
    <source>
        <strain evidence="2">214.1.1</strain>
    </source>
</reference>
<feature type="transmembrane region" description="Helical" evidence="1">
    <location>
        <begin position="36"/>
        <end position="57"/>
    </location>
</feature>
<feature type="transmembrane region" description="Helical" evidence="1">
    <location>
        <begin position="7"/>
        <end position="30"/>
    </location>
</feature>
<dbReference type="Proteomes" id="UP001139179">
    <property type="component" value="Unassembled WGS sequence"/>
</dbReference>
<feature type="transmembrane region" description="Helical" evidence="1">
    <location>
        <begin position="94"/>
        <end position="115"/>
    </location>
</feature>
<name>A0A9X2DPG5_9BACI</name>
<keyword evidence="1" id="KW-0812">Transmembrane</keyword>
<keyword evidence="1" id="KW-0472">Membrane</keyword>
<evidence type="ECO:0000313" key="2">
    <source>
        <dbReference type="EMBL" id="MCM3713007.1"/>
    </source>
</evidence>
<dbReference type="RefSeq" id="WP_251221855.1">
    <property type="nucleotide sequence ID" value="NZ_JAMBOL010000002.1"/>
</dbReference>
<feature type="transmembrane region" description="Helical" evidence="1">
    <location>
        <begin position="121"/>
        <end position="144"/>
    </location>
</feature>
<dbReference type="AlphaFoldDB" id="A0A9X2DPG5"/>
<dbReference type="Pfam" id="PF06695">
    <property type="entry name" value="Sm_multidrug_ex"/>
    <property type="match status" value="1"/>
</dbReference>
<sequence>MGYIIAYAIVFLLAATPFFEVVAVIPLGALAGLQTWLVVIIGLLGNVVTVLLVIVLMDQIKAWLQRRREKKGKAPNKRGARAEKIWKKYGLPGLAFLGPILVGSHLAAFLSMSFGGERKAVASWMMISLVCWATVTGILTFYGVDFIVDRSESDGFLIDLLQRYS</sequence>
<gene>
    <name evidence="2" type="ORF">M3202_02855</name>
</gene>
<keyword evidence="1" id="KW-1133">Transmembrane helix</keyword>
<accession>A0A9X2DPG5</accession>
<dbReference type="InterPro" id="IPR009577">
    <property type="entry name" value="Sm_multidrug_ex"/>
</dbReference>
<dbReference type="EMBL" id="JAMBOL010000002">
    <property type="protein sequence ID" value="MCM3713007.1"/>
    <property type="molecule type" value="Genomic_DNA"/>
</dbReference>
<evidence type="ECO:0000313" key="3">
    <source>
        <dbReference type="Proteomes" id="UP001139179"/>
    </source>
</evidence>
<protein>
    <submittedName>
        <fullName evidence="2">Small multi-drug export protein</fullName>
    </submittedName>
</protein>
<comment type="caution">
    <text evidence="2">The sequence shown here is derived from an EMBL/GenBank/DDBJ whole genome shotgun (WGS) entry which is preliminary data.</text>
</comment>
<keyword evidence="3" id="KW-1185">Reference proteome</keyword>
<evidence type="ECO:0000256" key="1">
    <source>
        <dbReference type="SAM" id="Phobius"/>
    </source>
</evidence>
<organism evidence="2 3">
    <name type="scientific">Halalkalibacter oceani</name>
    <dbReference type="NCBI Taxonomy" id="1653776"/>
    <lineage>
        <taxon>Bacteria</taxon>
        <taxon>Bacillati</taxon>
        <taxon>Bacillota</taxon>
        <taxon>Bacilli</taxon>
        <taxon>Bacillales</taxon>
        <taxon>Bacillaceae</taxon>
        <taxon>Halalkalibacter</taxon>
    </lineage>
</organism>
<proteinExistence type="predicted"/>